<dbReference type="Proteomes" id="UP001301388">
    <property type="component" value="Unassembled WGS sequence"/>
</dbReference>
<keyword evidence="2" id="KW-1185">Reference proteome</keyword>
<protein>
    <submittedName>
        <fullName evidence="1">Uncharacterized protein</fullName>
    </submittedName>
</protein>
<evidence type="ECO:0000313" key="2">
    <source>
        <dbReference type="Proteomes" id="UP001301388"/>
    </source>
</evidence>
<name>A0ABU5TP23_9CYAN</name>
<comment type="caution">
    <text evidence="1">The sequence shown here is derived from an EMBL/GenBank/DDBJ whole genome shotgun (WGS) entry which is preliminary data.</text>
</comment>
<reference evidence="1 2" key="1">
    <citation type="submission" date="2023-12" db="EMBL/GenBank/DDBJ databases">
        <title>Baltic Sea Cyanobacteria.</title>
        <authorList>
            <person name="Delbaje E."/>
            <person name="Fewer D.P."/>
            <person name="Shishido T.K."/>
        </authorList>
    </citation>
    <scope>NUCLEOTIDE SEQUENCE [LARGE SCALE GENOMIC DNA]</scope>
    <source>
        <strain evidence="1 2">UHCC 0370</strain>
    </source>
</reference>
<evidence type="ECO:0000313" key="1">
    <source>
        <dbReference type="EMBL" id="MEA5479832.1"/>
    </source>
</evidence>
<gene>
    <name evidence="1" type="ORF">VB774_19580</name>
</gene>
<organism evidence="1 2">
    <name type="scientific">Pseudanabaena galeata UHCC 0370</name>
    <dbReference type="NCBI Taxonomy" id="3110310"/>
    <lineage>
        <taxon>Bacteria</taxon>
        <taxon>Bacillati</taxon>
        <taxon>Cyanobacteriota</taxon>
        <taxon>Cyanophyceae</taxon>
        <taxon>Pseudanabaenales</taxon>
        <taxon>Pseudanabaenaceae</taxon>
        <taxon>Pseudanabaena</taxon>
    </lineage>
</organism>
<accession>A0ABU5TP23</accession>
<dbReference type="RefSeq" id="WP_323262983.1">
    <property type="nucleotide sequence ID" value="NZ_JAYGIE010000100.1"/>
</dbReference>
<dbReference type="EMBL" id="JAYGIE010000100">
    <property type="protein sequence ID" value="MEA5479832.1"/>
    <property type="molecule type" value="Genomic_DNA"/>
</dbReference>
<sequence>MTTLLEQAFTVASALPQTEQQEIAHDIFRRIETRKKSRRSLLKMPLEQRRQILSQQAEKMMEHYQQNPEWKELGAGDIFEPRYYKVYPTTRKTY</sequence>
<proteinExistence type="predicted"/>